<feature type="domain" description="Bifunctional inhibitor/plant lipid transfer protein/seed storage helical" evidence="5">
    <location>
        <begin position="39"/>
        <end position="123"/>
    </location>
</feature>
<dbReference type="InterPro" id="IPR000528">
    <property type="entry name" value="Plant_nsLTP"/>
</dbReference>
<evidence type="ECO:0000259" key="5">
    <source>
        <dbReference type="SMART" id="SM00499"/>
    </source>
</evidence>
<organism evidence="6 7">
    <name type="scientific">Daucus carota subsp. sativus</name>
    <name type="common">Carrot</name>
    <dbReference type="NCBI Taxonomy" id="79200"/>
    <lineage>
        <taxon>Eukaryota</taxon>
        <taxon>Viridiplantae</taxon>
        <taxon>Streptophyta</taxon>
        <taxon>Embryophyta</taxon>
        <taxon>Tracheophyta</taxon>
        <taxon>Spermatophyta</taxon>
        <taxon>Magnoliopsida</taxon>
        <taxon>eudicotyledons</taxon>
        <taxon>Gunneridae</taxon>
        <taxon>Pentapetalae</taxon>
        <taxon>asterids</taxon>
        <taxon>campanulids</taxon>
        <taxon>Apiales</taxon>
        <taxon>Apiaceae</taxon>
        <taxon>Apioideae</taxon>
        <taxon>Scandiceae</taxon>
        <taxon>Daucinae</taxon>
        <taxon>Daucus</taxon>
        <taxon>Daucus sect. Daucus</taxon>
    </lineage>
</organism>
<dbReference type="GO" id="GO:0008289">
    <property type="term" value="F:lipid binding"/>
    <property type="evidence" value="ECO:0007669"/>
    <property type="project" value="UniProtKB-KW"/>
</dbReference>
<dbReference type="Pfam" id="PF00234">
    <property type="entry name" value="Tryp_alpha_amyl"/>
    <property type="match status" value="1"/>
</dbReference>
<dbReference type="InterPro" id="IPR036312">
    <property type="entry name" value="Bifun_inhib/LTP/seed_sf"/>
</dbReference>
<dbReference type="GO" id="GO:0006869">
    <property type="term" value="P:lipid transport"/>
    <property type="evidence" value="ECO:0007669"/>
    <property type="project" value="InterPro"/>
</dbReference>
<protein>
    <recommendedName>
        <fullName evidence="5">Bifunctional inhibitor/plant lipid transfer protein/seed storage helical domain-containing protein</fullName>
    </recommendedName>
</protein>
<proteinExistence type="inferred from homology"/>
<comment type="similarity">
    <text evidence="1">Belongs to the plant LTP family.</text>
</comment>
<dbReference type="CDD" id="cd01960">
    <property type="entry name" value="nsLTP1"/>
    <property type="match status" value="1"/>
</dbReference>
<accession>A0AAF1AIP9</accession>
<gene>
    <name evidence="6" type="ORF">DCAR_0100812</name>
</gene>
<keyword evidence="2" id="KW-0813">Transport</keyword>
<dbReference type="SUPFAM" id="SSF47699">
    <property type="entry name" value="Bifunctional inhibitor/lipid-transfer protein/seed storage 2S albumin"/>
    <property type="match status" value="1"/>
</dbReference>
<evidence type="ECO:0000256" key="2">
    <source>
        <dbReference type="ARBA" id="ARBA00022448"/>
    </source>
</evidence>
<keyword evidence="3" id="KW-0446">Lipid-binding</keyword>
<dbReference type="EMBL" id="CP093343">
    <property type="protein sequence ID" value="WOG81661.1"/>
    <property type="molecule type" value="Genomic_DNA"/>
</dbReference>
<evidence type="ECO:0000256" key="3">
    <source>
        <dbReference type="ARBA" id="ARBA00023121"/>
    </source>
</evidence>
<dbReference type="Proteomes" id="UP000077755">
    <property type="component" value="Chromosome 1"/>
</dbReference>
<dbReference type="AlphaFoldDB" id="A0AAF1AIP9"/>
<feature type="signal peptide" evidence="4">
    <location>
        <begin position="1"/>
        <end position="24"/>
    </location>
</feature>
<feature type="chain" id="PRO_5042265260" description="Bifunctional inhibitor/plant lipid transfer protein/seed storage helical domain-containing protein" evidence="4">
    <location>
        <begin position="25"/>
        <end position="127"/>
    </location>
</feature>
<reference evidence="6" key="2">
    <citation type="submission" date="2022-03" db="EMBL/GenBank/DDBJ databases">
        <title>Draft title - Genomic analysis of global carrot germplasm unveils the trajectory of domestication and the origin of high carotenoid orange carrot.</title>
        <authorList>
            <person name="Iorizzo M."/>
            <person name="Ellison S."/>
            <person name="Senalik D."/>
            <person name="Macko-Podgorni A."/>
            <person name="Grzebelus D."/>
            <person name="Bostan H."/>
            <person name="Rolling W."/>
            <person name="Curaba J."/>
            <person name="Simon P."/>
        </authorList>
    </citation>
    <scope>NUCLEOTIDE SEQUENCE</scope>
    <source>
        <tissue evidence="6">Leaf</tissue>
    </source>
</reference>
<evidence type="ECO:0000313" key="7">
    <source>
        <dbReference type="Proteomes" id="UP000077755"/>
    </source>
</evidence>
<dbReference type="InterPro" id="IPR016140">
    <property type="entry name" value="Bifunc_inhib/LTP/seed_store"/>
</dbReference>
<dbReference type="PANTHER" id="PTHR33076">
    <property type="entry name" value="NON-SPECIFIC LIPID-TRANSFER PROTEIN 2-RELATED"/>
    <property type="match status" value="1"/>
</dbReference>
<evidence type="ECO:0000256" key="4">
    <source>
        <dbReference type="SAM" id="SignalP"/>
    </source>
</evidence>
<reference evidence="6" key="1">
    <citation type="journal article" date="2016" name="Nat. Genet.">
        <title>A high-quality carrot genome assembly provides new insights into carotenoid accumulation and asterid genome evolution.</title>
        <authorList>
            <person name="Iorizzo M."/>
            <person name="Ellison S."/>
            <person name="Senalik D."/>
            <person name="Zeng P."/>
            <person name="Satapoomin P."/>
            <person name="Huang J."/>
            <person name="Bowman M."/>
            <person name="Iovene M."/>
            <person name="Sanseverino W."/>
            <person name="Cavagnaro P."/>
            <person name="Yildiz M."/>
            <person name="Macko-Podgorni A."/>
            <person name="Moranska E."/>
            <person name="Grzebelus E."/>
            <person name="Grzebelus D."/>
            <person name="Ashrafi H."/>
            <person name="Zheng Z."/>
            <person name="Cheng S."/>
            <person name="Spooner D."/>
            <person name="Van Deynze A."/>
            <person name="Simon P."/>
        </authorList>
    </citation>
    <scope>NUCLEOTIDE SEQUENCE</scope>
    <source>
        <tissue evidence="6">Leaf</tissue>
    </source>
</reference>
<name>A0AAF1AIP9_DAUCS</name>
<sequence length="127" mass="14160">MARILYLAVALVVVTHSMVEQGEARSCNDLKIQQTGTKCSSFTSGDQAMPSGECCNAMRALRALVKTRTERRQYCFCVHELTSQNRHVRGSPSYPAARFPRIDSLPKKCGLPFLFSVDPKFNCNTVN</sequence>
<keyword evidence="7" id="KW-1185">Reference proteome</keyword>
<keyword evidence="4" id="KW-0732">Signal</keyword>
<evidence type="ECO:0000256" key="1">
    <source>
        <dbReference type="ARBA" id="ARBA00009748"/>
    </source>
</evidence>
<dbReference type="Gene3D" id="1.10.110.10">
    <property type="entry name" value="Plant lipid-transfer and hydrophobic proteins"/>
    <property type="match status" value="1"/>
</dbReference>
<evidence type="ECO:0000313" key="6">
    <source>
        <dbReference type="EMBL" id="WOG81661.1"/>
    </source>
</evidence>
<dbReference type="SMART" id="SM00499">
    <property type="entry name" value="AAI"/>
    <property type="match status" value="1"/>
</dbReference>